<feature type="region of interest" description="Disordered" evidence="2">
    <location>
        <begin position="1604"/>
        <end position="1632"/>
    </location>
</feature>
<proteinExistence type="predicted"/>
<organism evidence="3 4">
    <name type="scientific">Ranatra chinensis</name>
    <dbReference type="NCBI Taxonomy" id="642074"/>
    <lineage>
        <taxon>Eukaryota</taxon>
        <taxon>Metazoa</taxon>
        <taxon>Ecdysozoa</taxon>
        <taxon>Arthropoda</taxon>
        <taxon>Hexapoda</taxon>
        <taxon>Insecta</taxon>
        <taxon>Pterygota</taxon>
        <taxon>Neoptera</taxon>
        <taxon>Paraneoptera</taxon>
        <taxon>Hemiptera</taxon>
        <taxon>Heteroptera</taxon>
        <taxon>Panheteroptera</taxon>
        <taxon>Nepomorpha</taxon>
        <taxon>Nepidae</taxon>
        <taxon>Ranatrinae</taxon>
        <taxon>Ranatra</taxon>
    </lineage>
</organism>
<dbReference type="Proteomes" id="UP001558652">
    <property type="component" value="Unassembled WGS sequence"/>
</dbReference>
<keyword evidence="1" id="KW-0175">Coiled coil</keyword>
<feature type="region of interest" description="Disordered" evidence="2">
    <location>
        <begin position="710"/>
        <end position="733"/>
    </location>
</feature>
<feature type="region of interest" description="Disordered" evidence="2">
    <location>
        <begin position="666"/>
        <end position="689"/>
    </location>
</feature>
<evidence type="ECO:0000256" key="2">
    <source>
        <dbReference type="SAM" id="MobiDB-lite"/>
    </source>
</evidence>
<evidence type="ECO:0000256" key="1">
    <source>
        <dbReference type="SAM" id="Coils"/>
    </source>
</evidence>
<dbReference type="PANTHER" id="PTHR46145:SF4">
    <property type="entry name" value="HEPARANASE"/>
    <property type="match status" value="1"/>
</dbReference>
<evidence type="ECO:0000313" key="3">
    <source>
        <dbReference type="EMBL" id="KAL1137670.1"/>
    </source>
</evidence>
<reference evidence="3 4" key="1">
    <citation type="submission" date="2024-07" db="EMBL/GenBank/DDBJ databases">
        <title>Chromosome-level genome assembly of the water stick insect Ranatra chinensis (Heteroptera: Nepidae).</title>
        <authorList>
            <person name="Liu X."/>
        </authorList>
    </citation>
    <scope>NUCLEOTIDE SEQUENCE [LARGE SCALE GENOMIC DNA]</scope>
    <source>
        <strain evidence="3">Cailab_2021Rc</strain>
        <tissue evidence="3">Muscle</tissue>
    </source>
</reference>
<sequence length="1704" mass="190804">MVIGRNRLGPINSKRETTDYAESDISFGGMSEALAWIRRLGYAAKAGYQVVMRQPHPSTINSAPPDFWASLLYKTLVGREVLDARTLTTNATRGVHAFCHCTRIFTKRHSVLGSDLAYVRGSTTVFGVNMGDEHVKLSLRPNAARDELLHIYQLTASDKGRFRTQQMFLNGRLLAVTSRGELPVLSPMVRRAGRQLSVLLQPGSIFFVVIPEIRSRACLSTTQLFAQLPNLQALIKRPAVNPTTMEEAISRVEPASERHYDIQPNPGTFSASDQKEKVNVPNEKPIELDEQLGLTEPDDELVRYVTFNDDDWLGKFADYLVRDQQNQYAPTINFTSRGKRSPVTTNGAMSKQNGDDDMSLTLRKFFTELELERQKRSQQSQVQGKREGFVPDGRKYKMNNSFFSGVTNSTERGVEDMRGIPPKVFSALECIEMSCDSAGGSRGHRDVKDSIPNPTVRECLENLTDEGEKLVETLDSVMEASSPMVASVDKREANLTSLGDKAPVAGDIINFIMDLKLKQERENGGQVAENRIERVMKEILKRTSDEELAKLTGGVRVSPEDSEEYLASLISQNIGRDFANHTITASSPSDEWRNKRQQTETVEPPVMNNAQRGHVKKESELAEEQSRQIVKTLGSLSYPKVRTKEVPINETAGQTSVNRTSTILLGEKEPQQRSLPKPSSRKGALEKENTGYLTTEQTVLGKKADIKNWNPIENRQSGPTAEATKPFETARSTKNTTETFPDALINETPVRETLESIVNNTDELSQSKYSNLRMPVNKEISNEPITEMETISPMKADGSSNMQEPIPTVISRNSANSKFVNNHIDLDSEHPPEKEAIPKLSVASKVVNGHNNATRIENHSINQDENGPRLLNIPINGDEIASKFDRMLTNQSNMDVGLPEQKIISEHFNVSNISSDLITEISNASDFTVNNEPARLKRHNDTSKMGQYANSRLKSAVQNGVQEVNNGDEETTNNLEPLTNYQREARGERQYSTTTDMIRNYDYVAGIAEGNSPNESNIDRTGNKITANSRSNPIDPPMFRYNKIGKMTDRPVSSVPAPRGTSTLEYTTVTDQNIATGQNIADADIYAYSDSARKKNYLEKLKGEQESLATSSWTEPAVEYNEPELTKLIDTEDSAKNLVTEKTEIGEFSPDGNTYLRHVEPYESGSINDRDLIETEGFIGMNSDFQKDPEIKMAPPINGENETGVEHSSYLQLGNKNIENTKPFVKVSPKDVTPAVEVATPKTYGAINIGTEEIKPLFNLPDIKSTLTGTAAGTQSLSIPRANILEQQFKERLEAFKLRLAESREKLKRETERRKERYAYNLNPLDTISTKLDIPKLENKLRPRRLSPYPSPEENTFGEVEVLGGDEDKIKRKYLVPLEEEPRNIVIHDRIYPGRLYKLVDLEFPNYGLPPKGLNFDRLRSGEASQKDEAALAELSRIKRSHISQLDEVGVTDIREILSNKLAIADEPRNHVALEIPQDRGVSGGQLDYPHEERQREQYKRIPREKPLIVSGHTLTTRTKARRSVLNDILYHDGTSDYKTDGRRMPPPGIGKPKDSSVQNYTEIRIKRSICPNPADSHNCLSKGDKELISNEILDEDHYHKTAQHMGETGDSSKDRNIKESSTDDAFGDEETDEEWLATATRIETKNISETLRDKDTFTDSQKKSESSGGNLIKAVLRQITYVIEAVDKFLGQGPKEISNVQKL</sequence>
<dbReference type="EMBL" id="JBFDAA010000004">
    <property type="protein sequence ID" value="KAL1137670.1"/>
    <property type="molecule type" value="Genomic_DNA"/>
</dbReference>
<feature type="compositionally biased region" description="Basic and acidic residues" evidence="2">
    <location>
        <begin position="1611"/>
        <end position="1622"/>
    </location>
</feature>
<comment type="caution">
    <text evidence="3">The sequence shown here is derived from an EMBL/GenBank/DDBJ whole genome shotgun (WGS) entry which is preliminary data.</text>
</comment>
<protein>
    <recommendedName>
        <fullName evidence="5">Heparanase</fullName>
    </recommendedName>
</protein>
<evidence type="ECO:0000313" key="4">
    <source>
        <dbReference type="Proteomes" id="UP001558652"/>
    </source>
</evidence>
<keyword evidence="4" id="KW-1185">Reference proteome</keyword>
<feature type="region of interest" description="Disordered" evidence="2">
    <location>
        <begin position="334"/>
        <end position="356"/>
    </location>
</feature>
<feature type="compositionally biased region" description="Polar residues" evidence="2">
    <location>
        <begin position="334"/>
        <end position="352"/>
    </location>
</feature>
<feature type="coiled-coil region" evidence="1">
    <location>
        <begin position="1286"/>
        <end position="1313"/>
    </location>
</feature>
<gene>
    <name evidence="3" type="ORF">AAG570_009366</name>
</gene>
<evidence type="ECO:0008006" key="5">
    <source>
        <dbReference type="Google" id="ProtNLM"/>
    </source>
</evidence>
<dbReference type="PANTHER" id="PTHR46145">
    <property type="entry name" value="HEPARANASE"/>
    <property type="match status" value="1"/>
</dbReference>
<feature type="region of interest" description="Disordered" evidence="2">
    <location>
        <begin position="1537"/>
        <end position="1558"/>
    </location>
</feature>
<accession>A0ABD0YNW3</accession>
<name>A0ABD0YNW3_9HEMI</name>